<accession>A0A0F0LF21</accession>
<evidence type="ECO:0000256" key="8">
    <source>
        <dbReference type="SAM" id="Phobius"/>
    </source>
</evidence>
<keyword evidence="6 8" id="KW-1133">Transmembrane helix</keyword>
<evidence type="ECO:0000313" key="10">
    <source>
        <dbReference type="Proteomes" id="UP000033448"/>
    </source>
</evidence>
<dbReference type="GO" id="GO:0005886">
    <property type="term" value="C:plasma membrane"/>
    <property type="evidence" value="ECO:0007669"/>
    <property type="project" value="UniProtKB-SubCell"/>
</dbReference>
<keyword evidence="3" id="KW-0813">Transport</keyword>
<evidence type="ECO:0000313" key="9">
    <source>
        <dbReference type="EMBL" id="KJL30151.1"/>
    </source>
</evidence>
<feature type="transmembrane region" description="Helical" evidence="8">
    <location>
        <begin position="165"/>
        <end position="184"/>
    </location>
</feature>
<dbReference type="Proteomes" id="UP000033448">
    <property type="component" value="Unassembled WGS sequence"/>
</dbReference>
<dbReference type="GO" id="GO:0022857">
    <property type="term" value="F:transmembrane transporter activity"/>
    <property type="evidence" value="ECO:0007669"/>
    <property type="project" value="InterPro"/>
</dbReference>
<dbReference type="AlphaFoldDB" id="A0A0F0LF21"/>
<comment type="caution">
    <text evidence="9">The sequence shown here is derived from an EMBL/GenBank/DDBJ whole genome shotgun (WGS) entry which is preliminary data.</text>
</comment>
<keyword evidence="7 8" id="KW-0472">Membrane</keyword>
<dbReference type="RefSeq" id="WP_045249027.1">
    <property type="nucleotide sequence ID" value="NZ_JYIT01000045.1"/>
</dbReference>
<keyword evidence="4" id="KW-1003">Cell membrane</keyword>
<comment type="similarity">
    <text evidence="2">Belongs to the binding-protein-dependent transport system permease family. FecCD subfamily.</text>
</comment>
<feature type="transmembrane region" description="Helical" evidence="8">
    <location>
        <begin position="320"/>
        <end position="341"/>
    </location>
</feature>
<dbReference type="CDD" id="cd06550">
    <property type="entry name" value="TM_ABC_iron-siderophores_like"/>
    <property type="match status" value="1"/>
</dbReference>
<feature type="transmembrane region" description="Helical" evidence="8">
    <location>
        <begin position="254"/>
        <end position="282"/>
    </location>
</feature>
<keyword evidence="10" id="KW-1185">Reference proteome</keyword>
<dbReference type="InterPro" id="IPR037294">
    <property type="entry name" value="ABC_BtuC-like"/>
</dbReference>
<evidence type="ECO:0000256" key="2">
    <source>
        <dbReference type="ARBA" id="ARBA00007935"/>
    </source>
</evidence>
<dbReference type="PATRIC" id="fig|582680.7.peg.295"/>
<protein>
    <submittedName>
        <fullName evidence="9">Ferric enterobactin transport system permease protein FepG</fullName>
    </submittedName>
</protein>
<proteinExistence type="inferred from homology"/>
<comment type="subcellular location">
    <subcellularLocation>
        <location evidence="1">Cell membrane</location>
        <topology evidence="1">Multi-pass membrane protein</topology>
    </subcellularLocation>
</comment>
<evidence type="ECO:0000256" key="4">
    <source>
        <dbReference type="ARBA" id="ARBA00022475"/>
    </source>
</evidence>
<reference evidence="9 10" key="1">
    <citation type="submission" date="2015-02" db="EMBL/GenBank/DDBJ databases">
        <title>Draft genome sequences of ten Microbacterium spp. with emphasis on heavy metal contaminated environments.</title>
        <authorList>
            <person name="Corretto E."/>
        </authorList>
    </citation>
    <scope>NUCLEOTIDE SEQUENCE [LARGE SCALE GENOMIC DNA]</scope>
    <source>
        <strain evidence="9 10">DSM 23848</strain>
    </source>
</reference>
<feature type="transmembrane region" description="Helical" evidence="8">
    <location>
        <begin position="27"/>
        <end position="51"/>
    </location>
</feature>
<evidence type="ECO:0000256" key="3">
    <source>
        <dbReference type="ARBA" id="ARBA00022448"/>
    </source>
</evidence>
<dbReference type="PANTHER" id="PTHR30472:SF24">
    <property type="entry name" value="FERRIC ENTEROBACTIN TRANSPORT SYSTEM PERMEASE PROTEIN FEPG"/>
    <property type="match status" value="1"/>
</dbReference>
<dbReference type="Gene3D" id="1.10.3470.10">
    <property type="entry name" value="ABC transporter involved in vitamin B12 uptake, BtuC"/>
    <property type="match status" value="1"/>
</dbReference>
<feature type="transmembrane region" description="Helical" evidence="8">
    <location>
        <begin position="122"/>
        <end position="153"/>
    </location>
</feature>
<dbReference type="PANTHER" id="PTHR30472">
    <property type="entry name" value="FERRIC ENTEROBACTIN TRANSPORT SYSTEM PERMEASE PROTEIN"/>
    <property type="match status" value="1"/>
</dbReference>
<evidence type="ECO:0000256" key="1">
    <source>
        <dbReference type="ARBA" id="ARBA00004651"/>
    </source>
</evidence>
<evidence type="ECO:0000256" key="7">
    <source>
        <dbReference type="ARBA" id="ARBA00023136"/>
    </source>
</evidence>
<feature type="transmembrane region" description="Helical" evidence="8">
    <location>
        <begin position="214"/>
        <end position="233"/>
    </location>
</feature>
<dbReference type="GO" id="GO:0033214">
    <property type="term" value="P:siderophore-iron import into cell"/>
    <property type="evidence" value="ECO:0007669"/>
    <property type="project" value="TreeGrafter"/>
</dbReference>
<organism evidence="9 10">
    <name type="scientific">Microbacterium azadirachtae</name>
    <dbReference type="NCBI Taxonomy" id="582680"/>
    <lineage>
        <taxon>Bacteria</taxon>
        <taxon>Bacillati</taxon>
        <taxon>Actinomycetota</taxon>
        <taxon>Actinomycetes</taxon>
        <taxon>Micrococcales</taxon>
        <taxon>Microbacteriaceae</taxon>
        <taxon>Microbacterium</taxon>
    </lineage>
</organism>
<dbReference type="Pfam" id="PF01032">
    <property type="entry name" value="FecCD"/>
    <property type="match status" value="1"/>
</dbReference>
<keyword evidence="5 8" id="KW-0812">Transmembrane</keyword>
<name>A0A0F0LF21_9MICO</name>
<evidence type="ECO:0000256" key="6">
    <source>
        <dbReference type="ARBA" id="ARBA00022989"/>
    </source>
</evidence>
<dbReference type="EMBL" id="JYIT01000045">
    <property type="protein sequence ID" value="KJL30151.1"/>
    <property type="molecule type" value="Genomic_DNA"/>
</dbReference>
<gene>
    <name evidence="9" type="primary">fepG</name>
    <name evidence="9" type="ORF">RL72_00282</name>
</gene>
<dbReference type="SUPFAM" id="SSF81345">
    <property type="entry name" value="ABC transporter involved in vitamin B12 uptake, BtuC"/>
    <property type="match status" value="1"/>
</dbReference>
<sequence>MTAAGTARLRSADALRVARRHGRRRDAVLVTALAVTAVVLFASGLVFGAKILALSDVLRALAGQTVPGVSFAVVELRLPRAVGALLAGAAFGLGGMLFQTLLRNVLASPDVIGISTGSSAAAVTAISFFGASGLVVSGAAIAGGLLTALLIWALAYRRGLSGLRFVLVGIAVAAALQAVIGYVLTRADIKAAEQATVWMAGSLSRSLWDQLGPTAPALVALLAIALLGARTLPVLRLGDDSATALGARPARSRILLTLCAVLLIAVATSLTGPISFVAFLAGPIALRLVKRDSALAPASALIGAIIVLAADLVGQHLFPLTLPVGVITGAIGAPFLLWLLMRGRTRA</sequence>
<feature type="transmembrane region" description="Helical" evidence="8">
    <location>
        <begin position="81"/>
        <end position="102"/>
    </location>
</feature>
<evidence type="ECO:0000256" key="5">
    <source>
        <dbReference type="ARBA" id="ARBA00022692"/>
    </source>
</evidence>
<dbReference type="InterPro" id="IPR000522">
    <property type="entry name" value="ABC_transptr_permease_BtuC"/>
</dbReference>